<sequence length="60" mass="6723">MGVHGVWELHDPVGRVSVETLAGKKLEIDASILMVHFMKAMRDERCEMIGVFDLVIPTDV</sequence>
<dbReference type="EMBL" id="BJWL01000196">
    <property type="protein sequence ID" value="GFS33758.1"/>
    <property type="molecule type" value="Genomic_DNA"/>
</dbReference>
<evidence type="ECO:0000313" key="5">
    <source>
        <dbReference type="Proteomes" id="UP000585474"/>
    </source>
</evidence>
<dbReference type="InterPro" id="IPR029060">
    <property type="entry name" value="PIN-like_dom_sf"/>
</dbReference>
<evidence type="ECO:0000256" key="1">
    <source>
        <dbReference type="ARBA" id="ARBA00004123"/>
    </source>
</evidence>
<gene>
    <name evidence="4" type="ORF">Acr_00g0030440</name>
</gene>
<dbReference type="InterPro" id="IPR006085">
    <property type="entry name" value="XPG_DNA_repair_N"/>
</dbReference>
<protein>
    <recommendedName>
        <fullName evidence="3">XPG N-terminal domain-containing protein</fullName>
    </recommendedName>
</protein>
<feature type="domain" description="XPG N-terminal" evidence="3">
    <location>
        <begin position="1"/>
        <end position="48"/>
    </location>
</feature>
<dbReference type="Pfam" id="PF00752">
    <property type="entry name" value="XPG_N"/>
    <property type="match status" value="1"/>
</dbReference>
<dbReference type="PANTHER" id="PTHR16171">
    <property type="entry name" value="DNA REPAIR PROTEIN COMPLEMENTING XP-G CELLS-RELATED"/>
    <property type="match status" value="1"/>
</dbReference>
<keyword evidence="2" id="KW-0539">Nucleus</keyword>
<dbReference type="SUPFAM" id="SSF88723">
    <property type="entry name" value="PIN domain-like"/>
    <property type="match status" value="1"/>
</dbReference>
<reference evidence="5" key="1">
    <citation type="submission" date="2019-07" db="EMBL/GenBank/DDBJ databases">
        <title>De Novo Assembly of kiwifruit Actinidia rufa.</title>
        <authorList>
            <person name="Sugita-Konishi S."/>
            <person name="Sato K."/>
            <person name="Mori E."/>
            <person name="Abe Y."/>
            <person name="Kisaki G."/>
            <person name="Hamano K."/>
            <person name="Suezawa K."/>
            <person name="Otani M."/>
            <person name="Fukuda T."/>
            <person name="Manabe T."/>
            <person name="Gomi K."/>
            <person name="Tabuchi M."/>
            <person name="Akimitsu K."/>
            <person name="Kataoka I."/>
        </authorList>
    </citation>
    <scope>NUCLEOTIDE SEQUENCE [LARGE SCALE GENOMIC DNA]</scope>
    <source>
        <strain evidence="5">cv. Fuchu</strain>
    </source>
</reference>
<dbReference type="GO" id="GO:0005634">
    <property type="term" value="C:nucleus"/>
    <property type="evidence" value="ECO:0007669"/>
    <property type="project" value="UniProtKB-SubCell"/>
</dbReference>
<keyword evidence="5" id="KW-1185">Reference proteome</keyword>
<dbReference type="AlphaFoldDB" id="A0A7J0DEW3"/>
<comment type="caution">
    <text evidence="4">The sequence shown here is derived from an EMBL/GenBank/DDBJ whole genome shotgun (WGS) entry which is preliminary data.</text>
</comment>
<comment type="subcellular location">
    <subcellularLocation>
        <location evidence="1">Nucleus</location>
    </subcellularLocation>
</comment>
<evidence type="ECO:0000313" key="4">
    <source>
        <dbReference type="EMBL" id="GFS33758.1"/>
    </source>
</evidence>
<dbReference type="GO" id="GO:0004520">
    <property type="term" value="F:DNA endonuclease activity"/>
    <property type="evidence" value="ECO:0007669"/>
    <property type="project" value="TreeGrafter"/>
</dbReference>
<organism evidence="4 5">
    <name type="scientific">Actinidia rufa</name>
    <dbReference type="NCBI Taxonomy" id="165716"/>
    <lineage>
        <taxon>Eukaryota</taxon>
        <taxon>Viridiplantae</taxon>
        <taxon>Streptophyta</taxon>
        <taxon>Embryophyta</taxon>
        <taxon>Tracheophyta</taxon>
        <taxon>Spermatophyta</taxon>
        <taxon>Magnoliopsida</taxon>
        <taxon>eudicotyledons</taxon>
        <taxon>Gunneridae</taxon>
        <taxon>Pentapetalae</taxon>
        <taxon>asterids</taxon>
        <taxon>Ericales</taxon>
        <taxon>Actinidiaceae</taxon>
        <taxon>Actinidia</taxon>
    </lineage>
</organism>
<dbReference type="Proteomes" id="UP000585474">
    <property type="component" value="Unassembled WGS sequence"/>
</dbReference>
<proteinExistence type="predicted"/>
<dbReference type="OrthoDB" id="31113at2759"/>
<dbReference type="PANTHER" id="PTHR16171:SF7">
    <property type="entry name" value="DNA REPAIR PROTEIN RAD2"/>
    <property type="match status" value="1"/>
</dbReference>
<evidence type="ECO:0000259" key="3">
    <source>
        <dbReference type="Pfam" id="PF00752"/>
    </source>
</evidence>
<accession>A0A7J0DEW3</accession>
<name>A0A7J0DEW3_9ERIC</name>
<dbReference type="Gene3D" id="3.40.50.1010">
    <property type="entry name" value="5'-nuclease"/>
    <property type="match status" value="1"/>
</dbReference>
<dbReference type="GO" id="GO:0003697">
    <property type="term" value="F:single-stranded DNA binding"/>
    <property type="evidence" value="ECO:0007669"/>
    <property type="project" value="TreeGrafter"/>
</dbReference>
<evidence type="ECO:0000256" key="2">
    <source>
        <dbReference type="ARBA" id="ARBA00023242"/>
    </source>
</evidence>